<proteinExistence type="predicted"/>
<dbReference type="GO" id="GO:0016757">
    <property type="term" value="F:glycosyltransferase activity"/>
    <property type="evidence" value="ECO:0007669"/>
    <property type="project" value="InterPro"/>
</dbReference>
<sequence length="326" mass="38522">MNKVLKIIKKFYLDSRYFSFHLAMLHFQETLSRYTPYKMAVNAHLKKDEIILNYLRKRYPVDFVRGKQNDRVDDSKIWVFWYQGKSAMPEVVRTTFNSIIENSNNHEVVLLTGQNVGKYIDIPIVIQEKVENKSVTLTEYSDIIRACILARYGGLWLDATVLVTRLIPDEIFKKSFFTIKNLEDERDPLFYISVSHLRWTTYVMGGKANNELFLYLADALVKYNSDESALIDYLLLDYFIEIGYEKIPFFKKSLDELSVSNSEKEELVLRMNATFPDSKTQRLLKSDTYMFKLTYKVKKNKSIKSLTNYDLLNRHLFLNVYRNEEN</sequence>
<dbReference type="OrthoDB" id="9802881at2"/>
<dbReference type="Gene3D" id="3.90.550.20">
    <property type="match status" value="1"/>
</dbReference>
<dbReference type="Pfam" id="PF05704">
    <property type="entry name" value="Caps_synth"/>
    <property type="match status" value="1"/>
</dbReference>
<dbReference type="EMBL" id="AZDV01000017">
    <property type="protein sequence ID" value="KRK95124.1"/>
    <property type="molecule type" value="Genomic_DNA"/>
</dbReference>
<dbReference type="InterPro" id="IPR008441">
    <property type="entry name" value="AfumC-like_glycosyl_Trfase"/>
</dbReference>
<dbReference type="STRING" id="1423715.FD25_GL001630"/>
<accession>A0A0R1LPT3</accession>
<dbReference type="SUPFAM" id="SSF53448">
    <property type="entry name" value="Nucleotide-diphospho-sugar transferases"/>
    <property type="match status" value="1"/>
</dbReference>
<dbReference type="InterPro" id="IPR029044">
    <property type="entry name" value="Nucleotide-diphossugar_trans"/>
</dbReference>
<keyword evidence="2" id="KW-1185">Reference proteome</keyword>
<organism evidence="1 2">
    <name type="scientific">Levilactobacillus acidifarinae DSM 19394 = JCM 15949</name>
    <dbReference type="NCBI Taxonomy" id="1423715"/>
    <lineage>
        <taxon>Bacteria</taxon>
        <taxon>Bacillati</taxon>
        <taxon>Bacillota</taxon>
        <taxon>Bacilli</taxon>
        <taxon>Lactobacillales</taxon>
        <taxon>Lactobacillaceae</taxon>
        <taxon>Levilactobacillus</taxon>
    </lineage>
</organism>
<comment type="caution">
    <text evidence="1">The sequence shown here is derived from an EMBL/GenBank/DDBJ whole genome shotgun (WGS) entry which is preliminary data.</text>
</comment>
<reference evidence="1 2" key="1">
    <citation type="journal article" date="2015" name="Genome Announc.">
        <title>Expanding the biotechnology potential of lactobacilli through comparative genomics of 213 strains and associated genera.</title>
        <authorList>
            <person name="Sun Z."/>
            <person name="Harris H.M."/>
            <person name="McCann A."/>
            <person name="Guo C."/>
            <person name="Argimon S."/>
            <person name="Zhang W."/>
            <person name="Yang X."/>
            <person name="Jeffery I.B."/>
            <person name="Cooney J.C."/>
            <person name="Kagawa T.F."/>
            <person name="Liu W."/>
            <person name="Song Y."/>
            <person name="Salvetti E."/>
            <person name="Wrobel A."/>
            <person name="Rasinkangas P."/>
            <person name="Parkhill J."/>
            <person name="Rea M.C."/>
            <person name="O'Sullivan O."/>
            <person name="Ritari J."/>
            <person name="Douillard F.P."/>
            <person name="Paul Ross R."/>
            <person name="Yang R."/>
            <person name="Briner A.E."/>
            <person name="Felis G.E."/>
            <person name="de Vos W.M."/>
            <person name="Barrangou R."/>
            <person name="Klaenhammer T.R."/>
            <person name="Caufield P.W."/>
            <person name="Cui Y."/>
            <person name="Zhang H."/>
            <person name="O'Toole P.W."/>
        </authorList>
    </citation>
    <scope>NUCLEOTIDE SEQUENCE [LARGE SCALE GENOMIC DNA]</scope>
    <source>
        <strain evidence="1 2">DSM 19394</strain>
    </source>
</reference>
<name>A0A0R1LPT3_9LACO</name>
<dbReference type="PATRIC" id="fig|1423715.3.peg.1669"/>
<dbReference type="Proteomes" id="UP000051955">
    <property type="component" value="Unassembled WGS sequence"/>
</dbReference>
<gene>
    <name evidence="1" type="ORF">FD25_GL001630</name>
</gene>
<protein>
    <submittedName>
        <fullName evidence="1">Cps1A protein</fullName>
    </submittedName>
</protein>
<evidence type="ECO:0000313" key="2">
    <source>
        <dbReference type="Proteomes" id="UP000051955"/>
    </source>
</evidence>
<dbReference type="RefSeq" id="WP_057802881.1">
    <property type="nucleotide sequence ID" value="NZ_AZDV01000017.1"/>
</dbReference>
<dbReference type="AlphaFoldDB" id="A0A0R1LPT3"/>
<evidence type="ECO:0000313" key="1">
    <source>
        <dbReference type="EMBL" id="KRK95124.1"/>
    </source>
</evidence>